<accession>A0A6C0BNX8</accession>
<dbReference type="EMBL" id="MN739202">
    <property type="protein sequence ID" value="QHS93309.1"/>
    <property type="molecule type" value="Genomic_DNA"/>
</dbReference>
<sequence>MLIFLSDDELAWCERHARDLVDFYGGEKSQGSGTYKHNKVSGNLVGVKGELAVTRWLQGRFKQVTSNYTSFTDSSRRGDITCNGHVIEVKSIRPRQWSSLRTLRRMVPPRQLEKYVRANAIVVWATADPGGRRVQLKGWNRAREIQAKGKKVKTVCENVWLQHDQDMHTLDSLLEHLK</sequence>
<dbReference type="AlphaFoldDB" id="A0A6C0BNX8"/>
<reference evidence="1" key="1">
    <citation type="journal article" date="2020" name="Nature">
        <title>Giant virus diversity and host interactions through global metagenomics.</title>
        <authorList>
            <person name="Schulz F."/>
            <person name="Roux S."/>
            <person name="Paez-Espino D."/>
            <person name="Jungbluth S."/>
            <person name="Walsh D.A."/>
            <person name="Denef V.J."/>
            <person name="McMahon K.D."/>
            <person name="Konstantinidis K.T."/>
            <person name="Eloe-Fadrosh E.A."/>
            <person name="Kyrpides N.C."/>
            <person name="Woyke T."/>
        </authorList>
    </citation>
    <scope>NUCLEOTIDE SEQUENCE</scope>
    <source>
        <strain evidence="1">GVMAG-M-3300017989-17</strain>
    </source>
</reference>
<organism evidence="1">
    <name type="scientific">viral metagenome</name>
    <dbReference type="NCBI Taxonomy" id="1070528"/>
    <lineage>
        <taxon>unclassified sequences</taxon>
        <taxon>metagenomes</taxon>
        <taxon>organismal metagenomes</taxon>
    </lineage>
</organism>
<name>A0A6C0BNX8_9ZZZZ</name>
<evidence type="ECO:0000313" key="1">
    <source>
        <dbReference type="EMBL" id="QHS93309.1"/>
    </source>
</evidence>
<proteinExistence type="predicted"/>
<protein>
    <submittedName>
        <fullName evidence="1">Uncharacterized protein</fullName>
    </submittedName>
</protein>